<dbReference type="Proteomes" id="UP001139477">
    <property type="component" value="Unassembled WGS sequence"/>
</dbReference>
<keyword evidence="2" id="KW-0732">Signal</keyword>
<evidence type="ECO:0000313" key="4">
    <source>
        <dbReference type="EMBL" id="MCP1169960.1"/>
    </source>
</evidence>
<comment type="caution">
    <text evidence="4">The sequence shown here is derived from an EMBL/GenBank/DDBJ whole genome shotgun (WGS) entry which is preliminary data.</text>
</comment>
<organism evidence="4 5">
    <name type="scientific">Limimaricola litoreus</name>
    <dbReference type="NCBI Taxonomy" id="2955316"/>
    <lineage>
        <taxon>Bacteria</taxon>
        <taxon>Pseudomonadati</taxon>
        <taxon>Pseudomonadota</taxon>
        <taxon>Alphaproteobacteria</taxon>
        <taxon>Rhodobacterales</taxon>
        <taxon>Paracoccaceae</taxon>
        <taxon>Limimaricola</taxon>
    </lineage>
</organism>
<dbReference type="AlphaFoldDB" id="A0A9X2FTA8"/>
<keyword evidence="5" id="KW-1185">Reference proteome</keyword>
<feature type="region of interest" description="Disordered" evidence="1">
    <location>
        <begin position="110"/>
        <end position="137"/>
    </location>
</feature>
<sequence length="137" mass="14253">MKRLLAALLATGFFTGPGWAQDGGVWLQVEALPTLSRAEARARAYAGRFDAVSGYALGTGWYGIALGPYDSNEAQRLLSQLKAQGAIPGDAFLADGAQYRGRFWPVGARGDAGGAQAATPAQTQEQTLQQTPAAAPA</sequence>
<protein>
    <submittedName>
        <fullName evidence="4">SPOR domain-containing protein</fullName>
    </submittedName>
</protein>
<dbReference type="InterPro" id="IPR007730">
    <property type="entry name" value="SPOR-like_dom"/>
</dbReference>
<dbReference type="GO" id="GO:0042834">
    <property type="term" value="F:peptidoglycan binding"/>
    <property type="evidence" value="ECO:0007669"/>
    <property type="project" value="InterPro"/>
</dbReference>
<proteinExistence type="predicted"/>
<dbReference type="EMBL" id="JAMYXC010000248">
    <property type="protein sequence ID" value="MCP1169960.1"/>
    <property type="molecule type" value="Genomic_DNA"/>
</dbReference>
<feature type="chain" id="PRO_5040981892" evidence="2">
    <location>
        <begin position="21"/>
        <end position="137"/>
    </location>
</feature>
<gene>
    <name evidence="4" type="ORF">NHG85_15745</name>
</gene>
<feature type="domain" description="SPOR" evidence="3">
    <location>
        <begin position="23"/>
        <end position="85"/>
    </location>
</feature>
<name>A0A9X2FTA8_9RHOB</name>
<dbReference type="InterPro" id="IPR036680">
    <property type="entry name" value="SPOR-like_sf"/>
</dbReference>
<evidence type="ECO:0000259" key="3">
    <source>
        <dbReference type="Pfam" id="PF05036"/>
    </source>
</evidence>
<evidence type="ECO:0000256" key="2">
    <source>
        <dbReference type="SAM" id="SignalP"/>
    </source>
</evidence>
<feature type="compositionally biased region" description="Low complexity" evidence="1">
    <location>
        <begin position="114"/>
        <end position="137"/>
    </location>
</feature>
<dbReference type="RefSeq" id="WP_253334052.1">
    <property type="nucleotide sequence ID" value="NZ_JAMYXC010000248.1"/>
</dbReference>
<evidence type="ECO:0000313" key="5">
    <source>
        <dbReference type="Proteomes" id="UP001139477"/>
    </source>
</evidence>
<evidence type="ECO:0000256" key="1">
    <source>
        <dbReference type="SAM" id="MobiDB-lite"/>
    </source>
</evidence>
<reference evidence="4" key="1">
    <citation type="submission" date="2022-06" db="EMBL/GenBank/DDBJ databases">
        <title>Limimaricola sediminis sp. nov., isolated from an intertidal sediment.</title>
        <authorList>
            <person name="Shao X."/>
        </authorList>
    </citation>
    <scope>NUCLEOTIDE SEQUENCE</scope>
    <source>
        <strain evidence="4">ASW11-118</strain>
    </source>
</reference>
<dbReference type="SUPFAM" id="SSF110997">
    <property type="entry name" value="Sporulation related repeat"/>
    <property type="match status" value="1"/>
</dbReference>
<dbReference type="Pfam" id="PF05036">
    <property type="entry name" value="SPOR"/>
    <property type="match status" value="1"/>
</dbReference>
<feature type="non-terminal residue" evidence="4">
    <location>
        <position position="137"/>
    </location>
</feature>
<feature type="signal peptide" evidence="2">
    <location>
        <begin position="1"/>
        <end position="20"/>
    </location>
</feature>
<accession>A0A9X2FTA8</accession>